<sequence length="251" mass="25995">MSSSFSSFAALIPAAGSGTRLGHGPKAAVTVGGRSLLAWAVGALQPHVAEVVVALPAGLALPDDVPKGVRTVTGGATRQESVRRLLEAVSAEHVLIHDSARPFLTADLIGAVQAAVRRTGAATAALPVADSLVLGGQKAESGGQRVESGAEQTDHQPSTLNPHHFWIEGVPREDLWAVQTPQGFRRELLHYAHTYAAAEGHAATDDAGLVARLGHTVELVEGDARLLKVTRAGDLALAEALAAAWQDGVHD</sequence>
<dbReference type="EC" id="2.7.7.60" evidence="7"/>
<organism evidence="9 10">
    <name type="scientific">Deinococcus radiophilus</name>
    <dbReference type="NCBI Taxonomy" id="32062"/>
    <lineage>
        <taxon>Bacteria</taxon>
        <taxon>Thermotogati</taxon>
        <taxon>Deinococcota</taxon>
        <taxon>Deinococci</taxon>
        <taxon>Deinococcales</taxon>
        <taxon>Deinococcaceae</taxon>
        <taxon>Deinococcus</taxon>
    </lineage>
</organism>
<comment type="similarity">
    <text evidence="3 7">Belongs to the IspD/TarI cytidylyltransferase family. IspD subfamily.</text>
</comment>
<comment type="function">
    <text evidence="7">Catalyzes the formation of 4-diphosphocytidyl-2-C-methyl-D-erythritol from CTP and 2-C-methyl-D-erythritol 4-phosphate (MEP).</text>
</comment>
<dbReference type="InterPro" id="IPR034683">
    <property type="entry name" value="IspD/TarI"/>
</dbReference>
<evidence type="ECO:0000313" key="10">
    <source>
        <dbReference type="Proteomes" id="UP000277766"/>
    </source>
</evidence>
<reference evidence="9 10" key="1">
    <citation type="submission" date="2018-12" db="EMBL/GenBank/DDBJ databases">
        <title>Deinococcus radiophilus ATCC 27603 genome sequencing and assembly.</title>
        <authorList>
            <person name="Maclea K.S."/>
            <person name="Maynard C.R."/>
        </authorList>
    </citation>
    <scope>NUCLEOTIDE SEQUENCE [LARGE SCALE GENOMIC DNA]</scope>
    <source>
        <strain evidence="9 10">ATCC 27603</strain>
    </source>
</reference>
<dbReference type="InterPro" id="IPR018294">
    <property type="entry name" value="ISPD_synthase_CS"/>
</dbReference>
<comment type="pathway">
    <text evidence="2 7">Isoprenoid biosynthesis; isopentenyl diphosphate biosynthesis via DXP pathway; isopentenyl diphosphate from 1-deoxy-D-xylulose 5-phosphate: step 2/6.</text>
</comment>
<keyword evidence="10" id="KW-1185">Reference proteome</keyword>
<keyword evidence="5 7" id="KW-0548">Nucleotidyltransferase</keyword>
<gene>
    <name evidence="7" type="primary">ispD</name>
    <name evidence="9" type="ORF">EJ104_03945</name>
</gene>
<evidence type="ECO:0000256" key="2">
    <source>
        <dbReference type="ARBA" id="ARBA00004787"/>
    </source>
</evidence>
<dbReference type="PROSITE" id="PS01295">
    <property type="entry name" value="ISPD"/>
    <property type="match status" value="1"/>
</dbReference>
<dbReference type="Proteomes" id="UP000277766">
    <property type="component" value="Unassembled WGS sequence"/>
</dbReference>
<evidence type="ECO:0000256" key="5">
    <source>
        <dbReference type="ARBA" id="ARBA00022695"/>
    </source>
</evidence>
<feature type="site" description="Transition state stabilizer" evidence="7">
    <location>
        <position position="26"/>
    </location>
</feature>
<keyword evidence="4 7" id="KW-0808">Transferase</keyword>
<dbReference type="CDD" id="cd02516">
    <property type="entry name" value="CDP-ME_synthetase"/>
    <property type="match status" value="1"/>
</dbReference>
<evidence type="ECO:0000256" key="6">
    <source>
        <dbReference type="ARBA" id="ARBA00023229"/>
    </source>
</evidence>
<dbReference type="AlphaFoldDB" id="A0A431W0Q8"/>
<dbReference type="OrthoDB" id="9806837at2"/>
<evidence type="ECO:0000256" key="4">
    <source>
        <dbReference type="ARBA" id="ARBA00022679"/>
    </source>
</evidence>
<feature type="site" description="Positions MEP for the nucleophilic attack" evidence="7">
    <location>
        <position position="228"/>
    </location>
</feature>
<dbReference type="InterPro" id="IPR029044">
    <property type="entry name" value="Nucleotide-diphossugar_trans"/>
</dbReference>
<evidence type="ECO:0000256" key="7">
    <source>
        <dbReference type="HAMAP-Rule" id="MF_00108"/>
    </source>
</evidence>
<proteinExistence type="inferred from homology"/>
<evidence type="ECO:0000313" key="9">
    <source>
        <dbReference type="EMBL" id="RTR29092.1"/>
    </source>
</evidence>
<feature type="site" description="Positions MEP for the nucleophilic attack" evidence="7">
    <location>
        <position position="172"/>
    </location>
</feature>
<dbReference type="GO" id="GO:0050518">
    <property type="term" value="F:2-C-methyl-D-erythritol 4-phosphate cytidylyltransferase activity"/>
    <property type="evidence" value="ECO:0007669"/>
    <property type="project" value="UniProtKB-UniRule"/>
</dbReference>
<evidence type="ECO:0000256" key="8">
    <source>
        <dbReference type="SAM" id="MobiDB-lite"/>
    </source>
</evidence>
<protein>
    <recommendedName>
        <fullName evidence="7">2-C-methyl-D-erythritol 4-phosphate cytidylyltransferase</fullName>
        <ecNumber evidence="7">2.7.7.60</ecNumber>
    </recommendedName>
    <alternativeName>
        <fullName evidence="7">4-diphosphocytidyl-2C-methyl-D-erythritol synthase</fullName>
    </alternativeName>
    <alternativeName>
        <fullName evidence="7">MEP cytidylyltransferase</fullName>
        <shortName evidence="7">MCT</shortName>
    </alternativeName>
</protein>
<evidence type="ECO:0000256" key="3">
    <source>
        <dbReference type="ARBA" id="ARBA00009789"/>
    </source>
</evidence>
<dbReference type="Pfam" id="PF01128">
    <property type="entry name" value="IspD"/>
    <property type="match status" value="2"/>
</dbReference>
<dbReference type="InterPro" id="IPR001228">
    <property type="entry name" value="IspD"/>
</dbReference>
<dbReference type="SUPFAM" id="SSF53448">
    <property type="entry name" value="Nucleotide-diphospho-sugar transferases"/>
    <property type="match status" value="1"/>
</dbReference>
<dbReference type="UniPathway" id="UPA00056">
    <property type="reaction ID" value="UER00093"/>
</dbReference>
<dbReference type="EMBL" id="RXPE01000005">
    <property type="protein sequence ID" value="RTR29092.1"/>
    <property type="molecule type" value="Genomic_DNA"/>
</dbReference>
<dbReference type="PANTHER" id="PTHR32125">
    <property type="entry name" value="2-C-METHYL-D-ERYTHRITOL 4-PHOSPHATE CYTIDYLYLTRANSFERASE, CHLOROPLASTIC"/>
    <property type="match status" value="1"/>
</dbReference>
<dbReference type="GO" id="GO:0019288">
    <property type="term" value="P:isopentenyl diphosphate biosynthetic process, methylerythritol 4-phosphate pathway"/>
    <property type="evidence" value="ECO:0007669"/>
    <property type="project" value="UniProtKB-UniRule"/>
</dbReference>
<feature type="region of interest" description="Disordered" evidence="8">
    <location>
        <begin position="139"/>
        <end position="159"/>
    </location>
</feature>
<accession>A0A431W0Q8</accession>
<dbReference type="InterPro" id="IPR050088">
    <property type="entry name" value="IspD/TarI_cytidylyltransf_bact"/>
</dbReference>
<name>A0A431W0Q8_9DEIO</name>
<feature type="site" description="Transition state stabilizer" evidence="7">
    <location>
        <position position="20"/>
    </location>
</feature>
<comment type="caution">
    <text evidence="9">The sequence shown here is derived from an EMBL/GenBank/DDBJ whole genome shotgun (WGS) entry which is preliminary data.</text>
</comment>
<evidence type="ECO:0000256" key="1">
    <source>
        <dbReference type="ARBA" id="ARBA00001282"/>
    </source>
</evidence>
<dbReference type="HAMAP" id="MF_00108">
    <property type="entry name" value="IspD"/>
    <property type="match status" value="1"/>
</dbReference>
<comment type="catalytic activity">
    <reaction evidence="1 7">
        <text>2-C-methyl-D-erythritol 4-phosphate + CTP + H(+) = 4-CDP-2-C-methyl-D-erythritol + diphosphate</text>
        <dbReference type="Rhea" id="RHEA:13429"/>
        <dbReference type="ChEBI" id="CHEBI:15378"/>
        <dbReference type="ChEBI" id="CHEBI:33019"/>
        <dbReference type="ChEBI" id="CHEBI:37563"/>
        <dbReference type="ChEBI" id="CHEBI:57823"/>
        <dbReference type="ChEBI" id="CHEBI:58262"/>
        <dbReference type="EC" id="2.7.7.60"/>
    </reaction>
</comment>
<dbReference type="Gene3D" id="3.90.550.10">
    <property type="entry name" value="Spore Coat Polysaccharide Biosynthesis Protein SpsA, Chain A"/>
    <property type="match status" value="1"/>
</dbReference>
<dbReference type="PANTHER" id="PTHR32125:SF4">
    <property type="entry name" value="2-C-METHYL-D-ERYTHRITOL 4-PHOSPHATE CYTIDYLYLTRANSFERASE, CHLOROPLASTIC"/>
    <property type="match status" value="1"/>
</dbReference>
<keyword evidence="6 7" id="KW-0414">Isoprene biosynthesis</keyword>